<organism evidence="2 3">
    <name type="scientific">Arenimonas terrae</name>
    <dbReference type="NCBI Taxonomy" id="2546226"/>
    <lineage>
        <taxon>Bacteria</taxon>
        <taxon>Pseudomonadati</taxon>
        <taxon>Pseudomonadota</taxon>
        <taxon>Gammaproteobacteria</taxon>
        <taxon>Lysobacterales</taxon>
        <taxon>Lysobacteraceae</taxon>
        <taxon>Arenimonas</taxon>
    </lineage>
</organism>
<name>A0A5C4RSP8_9GAMM</name>
<evidence type="ECO:0000256" key="1">
    <source>
        <dbReference type="SAM" id="SignalP"/>
    </source>
</evidence>
<feature type="signal peptide" evidence="1">
    <location>
        <begin position="1"/>
        <end position="29"/>
    </location>
</feature>
<proteinExistence type="predicted"/>
<accession>A0A5C4RSP8</accession>
<dbReference type="InterPro" id="IPR035242">
    <property type="entry name" value="DUF5329"/>
</dbReference>
<dbReference type="OrthoDB" id="344871at2"/>
<dbReference type="Proteomes" id="UP000305760">
    <property type="component" value="Unassembled WGS sequence"/>
</dbReference>
<protein>
    <recommendedName>
        <fullName evidence="4">DUF5329 domain-containing protein</fullName>
    </recommendedName>
</protein>
<evidence type="ECO:0000313" key="2">
    <source>
        <dbReference type="EMBL" id="TNJ33955.1"/>
    </source>
</evidence>
<keyword evidence="1" id="KW-0732">Signal</keyword>
<dbReference type="RefSeq" id="WP_139448882.1">
    <property type="nucleotide sequence ID" value="NZ_SMDR01000002.1"/>
</dbReference>
<dbReference type="Pfam" id="PF17263">
    <property type="entry name" value="DUF5329"/>
    <property type="match status" value="1"/>
</dbReference>
<evidence type="ECO:0000313" key="3">
    <source>
        <dbReference type="Proteomes" id="UP000305760"/>
    </source>
</evidence>
<sequence>MRFPDCSRGLRTFTLLLALVLAAPLPAQATPADAEREITALIAGLRDSPCRFQRNGRWHDGARAAAHLRRKYDYVRERGGVDSAEAFIELAASRSSFTGRPYRVQCGEAAAIDAGAWFRARLALLRGPKPRGS</sequence>
<dbReference type="EMBL" id="SMDR01000002">
    <property type="protein sequence ID" value="TNJ33955.1"/>
    <property type="molecule type" value="Genomic_DNA"/>
</dbReference>
<comment type="caution">
    <text evidence="2">The sequence shown here is derived from an EMBL/GenBank/DDBJ whole genome shotgun (WGS) entry which is preliminary data.</text>
</comment>
<evidence type="ECO:0008006" key="4">
    <source>
        <dbReference type="Google" id="ProtNLM"/>
    </source>
</evidence>
<feature type="chain" id="PRO_5022978573" description="DUF5329 domain-containing protein" evidence="1">
    <location>
        <begin position="30"/>
        <end position="133"/>
    </location>
</feature>
<gene>
    <name evidence="2" type="ORF">E1B00_11550</name>
</gene>
<keyword evidence="3" id="KW-1185">Reference proteome</keyword>
<reference evidence="2 3" key="1">
    <citation type="submission" date="2019-03" db="EMBL/GenBank/DDBJ databases">
        <title>Arenimonas daejeonensis sp. nov., isolated from compost.</title>
        <authorList>
            <person name="Jeon C.O."/>
        </authorList>
    </citation>
    <scope>NUCLEOTIDE SEQUENCE [LARGE SCALE GENOMIC DNA]</scope>
    <source>
        <strain evidence="2 3">R29</strain>
    </source>
</reference>
<dbReference type="AlphaFoldDB" id="A0A5C4RSP8"/>